<name>A0A4Y2HLV9_ARAVE</name>
<sequence>MPSILQTADSNAPDLENKRASNAVDLQTSVPGIAVDFANKRASNAVDFANKRDSNAIDFANKRDSNTVDFANNRDSNVVDFAVYLYNTARFREKLPYLQWYHNFYSFKYLGHKIGSLSITMWGYMKYFLREGAT</sequence>
<dbReference type="AlphaFoldDB" id="A0A4Y2HLV9"/>
<evidence type="ECO:0000313" key="2">
    <source>
        <dbReference type="Proteomes" id="UP000499080"/>
    </source>
</evidence>
<comment type="caution">
    <text evidence="1">The sequence shown here is derived from an EMBL/GenBank/DDBJ whole genome shotgun (WGS) entry which is preliminary data.</text>
</comment>
<dbReference type="Proteomes" id="UP000499080">
    <property type="component" value="Unassembled WGS sequence"/>
</dbReference>
<protein>
    <submittedName>
        <fullName evidence="1">Uncharacterized protein</fullName>
    </submittedName>
</protein>
<reference evidence="1 2" key="1">
    <citation type="journal article" date="2019" name="Sci. Rep.">
        <title>Orb-weaving spider Araneus ventricosus genome elucidates the spidroin gene catalogue.</title>
        <authorList>
            <person name="Kono N."/>
            <person name="Nakamura H."/>
            <person name="Ohtoshi R."/>
            <person name="Moran D.A.P."/>
            <person name="Shinohara A."/>
            <person name="Yoshida Y."/>
            <person name="Fujiwara M."/>
            <person name="Mori M."/>
            <person name="Tomita M."/>
            <person name="Arakawa K."/>
        </authorList>
    </citation>
    <scope>NUCLEOTIDE SEQUENCE [LARGE SCALE GENOMIC DNA]</scope>
</reference>
<dbReference type="EMBL" id="BGPR01002019">
    <property type="protein sequence ID" value="GBM66317.1"/>
    <property type="molecule type" value="Genomic_DNA"/>
</dbReference>
<accession>A0A4Y2HLV9</accession>
<evidence type="ECO:0000313" key="1">
    <source>
        <dbReference type="EMBL" id="GBM66317.1"/>
    </source>
</evidence>
<keyword evidence="2" id="KW-1185">Reference proteome</keyword>
<organism evidence="1 2">
    <name type="scientific">Araneus ventricosus</name>
    <name type="common">Orbweaver spider</name>
    <name type="synonym">Epeira ventricosa</name>
    <dbReference type="NCBI Taxonomy" id="182803"/>
    <lineage>
        <taxon>Eukaryota</taxon>
        <taxon>Metazoa</taxon>
        <taxon>Ecdysozoa</taxon>
        <taxon>Arthropoda</taxon>
        <taxon>Chelicerata</taxon>
        <taxon>Arachnida</taxon>
        <taxon>Araneae</taxon>
        <taxon>Araneomorphae</taxon>
        <taxon>Entelegynae</taxon>
        <taxon>Araneoidea</taxon>
        <taxon>Araneidae</taxon>
        <taxon>Araneus</taxon>
    </lineage>
</organism>
<proteinExistence type="predicted"/>
<gene>
    <name evidence="1" type="ORF">AVEN_229182_1</name>
</gene>